<name>A0A3R7D5U0_9STRA</name>
<dbReference type="VEuPathDB" id="FungiDB:H310_07053"/>
<organism evidence="3 4">
    <name type="scientific">Aphanomyces invadans</name>
    <dbReference type="NCBI Taxonomy" id="157072"/>
    <lineage>
        <taxon>Eukaryota</taxon>
        <taxon>Sar</taxon>
        <taxon>Stramenopiles</taxon>
        <taxon>Oomycota</taxon>
        <taxon>Saprolegniomycetes</taxon>
        <taxon>Saprolegniales</taxon>
        <taxon>Verrucalvaceae</taxon>
        <taxon>Aphanomyces</taxon>
    </lineage>
</organism>
<feature type="compositionally biased region" description="Basic and acidic residues" evidence="2">
    <location>
        <begin position="2228"/>
        <end position="2250"/>
    </location>
</feature>
<dbReference type="GO" id="GO:0140326">
    <property type="term" value="F:ATPase-coupled intramembrane lipid transporter activity"/>
    <property type="evidence" value="ECO:0007669"/>
    <property type="project" value="TreeGrafter"/>
</dbReference>
<feature type="compositionally biased region" description="Low complexity" evidence="2">
    <location>
        <begin position="1708"/>
        <end position="1724"/>
    </location>
</feature>
<feature type="compositionally biased region" description="Acidic residues" evidence="2">
    <location>
        <begin position="2409"/>
        <end position="2429"/>
    </location>
</feature>
<dbReference type="InterPro" id="IPR008250">
    <property type="entry name" value="ATPase_P-typ_transduc_dom_A_sf"/>
</dbReference>
<accession>A0A3R7D5U0</accession>
<feature type="compositionally biased region" description="Low complexity" evidence="2">
    <location>
        <begin position="2853"/>
        <end position="2863"/>
    </location>
</feature>
<dbReference type="GO" id="GO:0005886">
    <property type="term" value="C:plasma membrane"/>
    <property type="evidence" value="ECO:0007669"/>
    <property type="project" value="TreeGrafter"/>
</dbReference>
<dbReference type="GO" id="GO:0045332">
    <property type="term" value="P:phospholipid translocation"/>
    <property type="evidence" value="ECO:0007669"/>
    <property type="project" value="TreeGrafter"/>
</dbReference>
<feature type="compositionally biased region" description="Acidic residues" evidence="2">
    <location>
        <begin position="2871"/>
        <end position="2881"/>
    </location>
</feature>
<feature type="compositionally biased region" description="Basic and acidic residues" evidence="2">
    <location>
        <begin position="1805"/>
        <end position="1831"/>
    </location>
</feature>
<feature type="region of interest" description="Disordered" evidence="2">
    <location>
        <begin position="2578"/>
        <end position="2689"/>
    </location>
</feature>
<feature type="region of interest" description="Disordered" evidence="2">
    <location>
        <begin position="1675"/>
        <end position="1848"/>
    </location>
</feature>
<dbReference type="Gene3D" id="2.70.150.10">
    <property type="entry name" value="Calcium-transporting ATPase, cytoplasmic transduction domain A"/>
    <property type="match status" value="1"/>
</dbReference>
<feature type="compositionally biased region" description="Acidic residues" evidence="2">
    <location>
        <begin position="2958"/>
        <end position="2972"/>
    </location>
</feature>
<feature type="compositionally biased region" description="Basic and acidic residues" evidence="2">
    <location>
        <begin position="2462"/>
        <end position="2474"/>
    </location>
</feature>
<feature type="compositionally biased region" description="Basic and acidic residues" evidence="2">
    <location>
        <begin position="1675"/>
        <end position="1686"/>
    </location>
</feature>
<feature type="compositionally biased region" description="Acidic residues" evidence="2">
    <location>
        <begin position="2302"/>
        <end position="2314"/>
    </location>
</feature>
<keyword evidence="4" id="KW-1185">Reference proteome</keyword>
<feature type="compositionally biased region" description="Basic and acidic residues" evidence="2">
    <location>
        <begin position="1910"/>
        <end position="1922"/>
    </location>
</feature>
<feature type="compositionally biased region" description="Polar residues" evidence="2">
    <location>
        <begin position="2430"/>
        <end position="2448"/>
    </location>
</feature>
<sequence>MDKKKTGVGSVLTDDWESDLAAIIEKTNQNLNLLRKIGEKRDEPKVLTPSGLLNKLDVVLSAQEKCTRLDRQMSDLEHKLQRLPTLEGLVDTLTKRVQELERQASRATADGHGIAHAVEVAVNKSMASLDGSLSKRMDAVTEMHEAKTTSFMKTLQSQRENYEKAIQFAIDAGLGDVHMEMDQVQKRIDTRLHDIQTSIDARVAVLHKRVGAMEVAVTDTERSADSNDQLRKLSARVDSCVSKQQVSTVVADHLADYVESHRRMEAALVKAQQDHDRKWKGLSEGLASTQEELSHVHENVASVQSAMQKTAKVENQVLRAKLLQCVAELDELRQVKHDLDTDLDRRNRDHDAAIAKLAAQVAASDKKREDDVQTLTTALMEKSVQVASTAGKLTALQECWNRDVDQLHATRAMMHKARRDSAEMRAALQQCQSDLSRQNLEKKHSVDTIRRLTAQWVKAKEDVAQSKASLQQEMKQHSDRVSMLESTIAKLQSTHATTLTDVKRSAVATGHVERLTSDLASAQLDLQAVQQELERVTLSKATLEAQLHTAISQLKADDPHRQSAAQARHAALDNANAKLHDLMKRETDVVAAVQALCNTLATTSATTVAPPTLVGTLHAMHVTIQDWQTRQTGNADSISALQRQVHATQDELSAQQVAWEIKLKAHVAKLDCVLTEKAHVEEDLAAHKAKLNEELARKRQIEDDAAIAAQGIATKERELRGQVEGLEAYVAELVSQKSSLELSLASLEAAHENSARDAQIATNSLATTVASLQDRLSESLASYERASDEIEALEAKLQELHASNQTLTDEYNAACVDLHDAQDAASASKAQTTVLELELANAQEQCRDREGKLLAAQAQVECVTSKIETLESTLLQVQTELTNLHQTSTNTANFDRARLDEEKIKIDQLLLEKKAVEDKLLEWTEREAAMQEEWAQWKEERDARELQVHSHVCALTDDLKAVQDASAIRESEFVALANHVKSLTGCSSSMVDSPGHTSFAMLQTNIDALHATATAKQRVLDQVVEFIQTCVGRKSTDPVKSNIFEELPELQPVLEQVESLHVETTNTTSRVVELVQELGRRNELQAQLELELEAQRATMSALQHAKEVFESDAAVSAQELEATRTQWKESDQIHEAKIKALLADCDAHQSHEAHLKHQVETMVQQWQRDLSAMQVHVIDDIEAKLAQLDADTTTCVEAMMQQEAAQEATAVEMDKQQENLCRLQRDVAMLRNQLSMAPATLHHINHMHGIVATPEKAPAVRGHDRAHILMMQSQLTAEAEVTALQLALNDQDLSYVAKSLQRLPNLAQRLAQVASAVNQIRRPETRGVMSTVVCTVESSTISSEGTGQAENTLKVEGPGAANSLDEAVAERTTASFSGRVVDRAMPESNDAKIFRGVSGAITEHDADSPTANREVSEAQSSDSDEHVAVGSLIVQSEPLQNVPMTTLEATHCSDEKGVETDKDEGGEDVAPTDDFDIADASVETPLHTDLCTQPYAPTEMDEALAHSGEISEPISQEPSASIHALTAPLDSPRDDALHLHHDGTTLEDTCEKQLHPSESDGTGLTARQIGLESTQIDATEVVGDDRDVFDESGIDEGEEAHQLMDNDSSARLNEDYGLAHGNLLNGATDGQPLGGIMGRREEPPNVPAGVLLTSEVAALPTILADSFQDCANLTREYDDGGERDSNSDNSDAEIGEESVDDMPPSPVQSSAQSTLSSSLARLQAMQPSQDQDERLSNKQLDQSSHERTPSTHATVHHHTEDGRDDVESEDDGTEQNLAESEDEFAVEPSSHDFESRSQPQQHSSRRQEHHANSLDPTSHDHELGGGDEAERVQLPLDEATTGRRKADLVDLDDIGRLLKEQALQGASSQFDNSFDESFDDDADRHPPDTYDPDDELSGPTDGTGDCVDGQLDKDVELNDAGRTKPSASFHGDSVNSVDVVAIESTTDVTGQEMKASLNSIGHLLHPTGDDAESDDEFADESMASLKDTMEQSDEPSSPCGKGSSKHLPPLTLQLVPHIDNCDLDDGRLERDNATSSSASKVANGVAGRVNAREDDLDVLKQLMAEQDLHLSSTSLHQESYDEPDDVPIAVDDDELSDLEDEHNDAQRNGCEESWVQPSTSTPPSVDVGPAVLDSATVQHAHEERATEFPPSFASAESDGASATQSTGALKSRFSIHVPEAPVNHDDKGHANHEGHLQDSLREVSSSQNPHPPCHGIMFNDSTASSDLATHEGESQHTVDEVGEMSQDKSDPFTVEAGFTSTNADADEVERHTMDRTHSSAQKTTRNKDDDEFDGSGHHDEDVTQDDEELSDSDGFDGSSHDTPADEAAPHRREDAQHGATNSEPCIRQHGISNCLDSTHAGTTEPLGLDDLNENDDVDTTEQFLPPSSALDEGVISSSLPRDHRFGLTLDEEQPLDEVPDDEDGDDALSQDETNMTEVAQQLATASATHHSDLGDDDDESAAEERSEAAMESSKELSPGKSSPRLSPKLAPLDKVSWRGLPPIESQLPQGNRLLQPHGQPTLPLTHEHLGFETDGVDDLSGPEDNIEISRHDLRQLDVALNDEDDEVPSCREDTLAYPALSSTGQEPADSLELAAQDRREVIPHDRDLENSLDLENSFDASTEESDVDHSVDGASEGSLENSTSSAQHEPPMLRCHDGVPIESSSAGELDISQEDNSKRQNPTKAANPISLAQRLFQAKLRSTASHDEERSGSDAQMAHLNTTLSSAGRLTLPKFDDAEELDESAEMSHDFDTDCPTPSRIVGEEDDNVVCSDDDNRSGDDEGVDAQAFVDGEDATADADYGTAAPRVFGKESPLPSVTTDHANDDDEDGEEEVFAHALEKPFVQSSGCMPSDTTTDTLTTATPGRSGYGEDVDEDAEDYDGPATPSSALENVASRRRGHLAASHGDEDNSDDEVEALLRGHLRSSPAPKPLGASTAPPSLLHTTVKPQTIRNQHGDDGEDLDESHDDDESDAVSALHSHHPPRRENLDASTTFATKRPVSAVARPLSTLTPLQGLPKLPPVASLGRRNFDDDEATDESFHSNVVIQSNFDDDDDEFGANVHSDTADQSVMTANGAIQEKQWQDVQVGDILFLKDKDELPADVLILATSEEEGRCFVETCNLDGETNLKRRTACEPIAKL</sequence>
<dbReference type="SUPFAM" id="SSF81653">
    <property type="entry name" value="Calcium ATPase, transduction domain A"/>
    <property type="match status" value="1"/>
</dbReference>
<dbReference type="EMBL" id="QUSY01000056">
    <property type="protein sequence ID" value="RHY33835.1"/>
    <property type="molecule type" value="Genomic_DNA"/>
</dbReference>
<evidence type="ECO:0000313" key="4">
    <source>
        <dbReference type="Proteomes" id="UP000285060"/>
    </source>
</evidence>
<evidence type="ECO:0000256" key="2">
    <source>
        <dbReference type="SAM" id="MobiDB-lite"/>
    </source>
</evidence>
<feature type="coiled-coil region" evidence="1">
    <location>
        <begin position="839"/>
        <end position="933"/>
    </location>
</feature>
<dbReference type="PANTHER" id="PTHR24092">
    <property type="entry name" value="PROBABLE PHOSPHOLIPID-TRANSPORTING ATPASE"/>
    <property type="match status" value="1"/>
</dbReference>
<feature type="non-terminal residue" evidence="3">
    <location>
        <position position="3140"/>
    </location>
</feature>
<feature type="compositionally biased region" description="Polar residues" evidence="2">
    <location>
        <begin position="1409"/>
        <end position="1421"/>
    </location>
</feature>
<feature type="region of interest" description="Disordered" evidence="2">
    <location>
        <begin position="2805"/>
        <end position="2997"/>
    </location>
</feature>
<feature type="compositionally biased region" description="Acidic residues" evidence="2">
    <location>
        <begin position="1690"/>
        <end position="1700"/>
    </location>
</feature>
<comment type="caution">
    <text evidence="3">The sequence shown here is derived from an EMBL/GenBank/DDBJ whole genome shotgun (WGS) entry which is preliminary data.</text>
</comment>
<feature type="coiled-coil region" evidence="1">
    <location>
        <begin position="730"/>
        <end position="810"/>
    </location>
</feature>
<protein>
    <submittedName>
        <fullName evidence="3">Uncharacterized protein</fullName>
    </submittedName>
</protein>
<feature type="region of interest" description="Disordered" evidence="2">
    <location>
        <begin position="1402"/>
        <end position="1424"/>
    </location>
</feature>
<feature type="compositionally biased region" description="Acidic residues" evidence="2">
    <location>
        <begin position="1762"/>
        <end position="1785"/>
    </location>
</feature>
<feature type="compositionally biased region" description="Acidic residues" evidence="2">
    <location>
        <begin position="2370"/>
        <end position="2379"/>
    </location>
</feature>
<dbReference type="PANTHER" id="PTHR24092:SF150">
    <property type="entry name" value="PHOSPHOLIPID-TRANSPORTING ATPASE"/>
    <property type="match status" value="1"/>
</dbReference>
<reference evidence="3 4" key="1">
    <citation type="submission" date="2018-08" db="EMBL/GenBank/DDBJ databases">
        <title>Aphanomyces genome sequencing and annotation.</title>
        <authorList>
            <person name="Minardi D."/>
            <person name="Oidtmann B."/>
            <person name="Van Der Giezen M."/>
            <person name="Studholme D.J."/>
        </authorList>
    </citation>
    <scope>NUCLEOTIDE SEQUENCE [LARGE SCALE GENOMIC DNA]</scope>
    <source>
        <strain evidence="3 4">NJM0002</strain>
    </source>
</reference>
<feature type="coiled-coil region" evidence="1">
    <location>
        <begin position="677"/>
        <end position="704"/>
    </location>
</feature>
<feature type="compositionally biased region" description="Acidic residues" evidence="2">
    <location>
        <begin position="2824"/>
        <end position="2833"/>
    </location>
</feature>
<feature type="compositionally biased region" description="Acidic residues" evidence="2">
    <location>
        <begin position="2080"/>
        <end position="2102"/>
    </location>
</feature>
<feature type="compositionally biased region" description="Acidic residues" evidence="2">
    <location>
        <begin position="1969"/>
        <end position="1979"/>
    </location>
</feature>
<proteinExistence type="predicted"/>
<feature type="compositionally biased region" description="Polar residues" evidence="2">
    <location>
        <begin position="2942"/>
        <end position="2953"/>
    </location>
</feature>
<feature type="compositionally biased region" description="Basic and acidic residues" evidence="2">
    <location>
        <begin position="2318"/>
        <end position="2336"/>
    </location>
</feature>
<feature type="compositionally biased region" description="Basic and acidic residues" evidence="2">
    <location>
        <begin position="2182"/>
        <end position="2201"/>
    </location>
</feature>
<feature type="compositionally biased region" description="Polar residues" evidence="2">
    <location>
        <begin position="2638"/>
        <end position="2647"/>
    </location>
</feature>
<feature type="coiled-coil region" evidence="1">
    <location>
        <begin position="460"/>
        <end position="546"/>
    </location>
</feature>
<feature type="region of interest" description="Disordered" evidence="2">
    <location>
        <begin position="2070"/>
        <end position="2526"/>
    </location>
</feature>
<evidence type="ECO:0000256" key="1">
    <source>
        <dbReference type="SAM" id="Coils"/>
    </source>
</evidence>
<feature type="compositionally biased region" description="Basic and acidic residues" evidence="2">
    <location>
        <begin position="2268"/>
        <end position="2277"/>
    </location>
</feature>
<keyword evidence="1" id="KW-0175">Coiled coil</keyword>
<feature type="compositionally biased region" description="Basic and acidic residues" evidence="2">
    <location>
        <begin position="2595"/>
        <end position="2609"/>
    </location>
</feature>
<evidence type="ECO:0000313" key="3">
    <source>
        <dbReference type="EMBL" id="RHY33835.1"/>
    </source>
</evidence>
<dbReference type="Proteomes" id="UP000285060">
    <property type="component" value="Unassembled WGS sequence"/>
</dbReference>
<feature type="compositionally biased region" description="Polar residues" evidence="2">
    <location>
        <begin position="2350"/>
        <end position="2361"/>
    </location>
</feature>
<feature type="region of interest" description="Disordered" evidence="2">
    <location>
        <begin position="1965"/>
        <end position="2046"/>
    </location>
</feature>
<feature type="region of interest" description="Disordered" evidence="2">
    <location>
        <begin position="2740"/>
        <end position="2784"/>
    </location>
</feature>
<feature type="region of interest" description="Disordered" evidence="2">
    <location>
        <begin position="1864"/>
        <end position="1935"/>
    </location>
</feature>
<feature type="coiled-coil region" evidence="1">
    <location>
        <begin position="59"/>
        <end position="110"/>
    </location>
</feature>
<gene>
    <name evidence="3" type="ORF">DYB32_001568</name>
</gene>